<proteinExistence type="predicted"/>
<gene>
    <name evidence="1" type="ORF">GCM10007966_08390</name>
</gene>
<dbReference type="CDD" id="cd02513">
    <property type="entry name" value="CMP-NeuAc_Synthase"/>
    <property type="match status" value="1"/>
</dbReference>
<dbReference type="SUPFAM" id="SSF53448">
    <property type="entry name" value="Nucleotide-diphospho-sugar transferases"/>
    <property type="match status" value="1"/>
</dbReference>
<keyword evidence="2" id="KW-1185">Reference proteome</keyword>
<sequence>MRRLAVIPARGGSKRLEKKNILNFHGKPLIYWTIISALNSKLFDDVIVSTDDEEIAKISVESGASVPFLRKAHADDFSPVSLVTINVLEHFKSMKNVTYDLVVQLMPNCPLRNDKNINDAVNYFESRNIPSQISCFRYGWMNPWWAVELDKNNNPSPLFKEALTKRSQDLPNLFCPSGAIWIAKPEFLIKAKTFYCRGHIFWEMPWKAAIDIDDEADLFMAKSLFMA</sequence>
<dbReference type="PANTHER" id="PTHR21485:SF6">
    <property type="entry name" value="N-ACYLNEURAMINATE CYTIDYLYLTRANSFERASE-RELATED"/>
    <property type="match status" value="1"/>
</dbReference>
<dbReference type="InterPro" id="IPR029044">
    <property type="entry name" value="Nucleotide-diphossugar_trans"/>
</dbReference>
<dbReference type="Pfam" id="PF02348">
    <property type="entry name" value="CTP_transf_3"/>
    <property type="match status" value="1"/>
</dbReference>
<dbReference type="AlphaFoldDB" id="A0A917JR52"/>
<dbReference type="InterPro" id="IPR050793">
    <property type="entry name" value="CMP-NeuNAc_synthase"/>
</dbReference>
<evidence type="ECO:0000313" key="1">
    <source>
        <dbReference type="EMBL" id="GGI82154.1"/>
    </source>
</evidence>
<reference evidence="1" key="1">
    <citation type="journal article" date="2014" name="Int. J. Syst. Evol. Microbiol.">
        <title>Complete genome sequence of Corynebacterium casei LMG S-19264T (=DSM 44701T), isolated from a smear-ripened cheese.</title>
        <authorList>
            <consortium name="US DOE Joint Genome Institute (JGI-PGF)"/>
            <person name="Walter F."/>
            <person name="Albersmeier A."/>
            <person name="Kalinowski J."/>
            <person name="Ruckert C."/>
        </authorList>
    </citation>
    <scope>NUCLEOTIDE SEQUENCE</scope>
    <source>
        <strain evidence="1">JCM 13919</strain>
    </source>
</reference>
<dbReference type="GO" id="GO:0008781">
    <property type="term" value="F:N-acylneuraminate cytidylyltransferase activity"/>
    <property type="evidence" value="ECO:0007669"/>
    <property type="project" value="TreeGrafter"/>
</dbReference>
<evidence type="ECO:0000313" key="2">
    <source>
        <dbReference type="Proteomes" id="UP000630149"/>
    </source>
</evidence>
<dbReference type="EMBL" id="BMOB01000003">
    <property type="protein sequence ID" value="GGI82154.1"/>
    <property type="molecule type" value="Genomic_DNA"/>
</dbReference>
<organism evidence="1 2">
    <name type="scientific">Legionella impletisoli</name>
    <dbReference type="NCBI Taxonomy" id="343510"/>
    <lineage>
        <taxon>Bacteria</taxon>
        <taxon>Pseudomonadati</taxon>
        <taxon>Pseudomonadota</taxon>
        <taxon>Gammaproteobacteria</taxon>
        <taxon>Legionellales</taxon>
        <taxon>Legionellaceae</taxon>
        <taxon>Legionella</taxon>
    </lineage>
</organism>
<accession>A0A917JR52</accession>
<dbReference type="RefSeq" id="WP_207384506.1">
    <property type="nucleotide sequence ID" value="NZ_BMOB01000003.1"/>
</dbReference>
<reference evidence="1" key="2">
    <citation type="submission" date="2020-09" db="EMBL/GenBank/DDBJ databases">
        <authorList>
            <person name="Sun Q."/>
            <person name="Ohkuma M."/>
        </authorList>
    </citation>
    <scope>NUCLEOTIDE SEQUENCE</scope>
    <source>
        <strain evidence="1">JCM 13919</strain>
    </source>
</reference>
<keyword evidence="1" id="KW-0808">Transferase</keyword>
<protein>
    <submittedName>
        <fullName evidence="1">Acylneuraminate cytidylyltransferase</fullName>
    </submittedName>
</protein>
<dbReference type="InterPro" id="IPR003329">
    <property type="entry name" value="Cytidylyl_trans"/>
</dbReference>
<dbReference type="PANTHER" id="PTHR21485">
    <property type="entry name" value="HAD SUPERFAMILY MEMBERS CMAS AND KDSC"/>
    <property type="match status" value="1"/>
</dbReference>
<keyword evidence="1" id="KW-0548">Nucleotidyltransferase</keyword>
<name>A0A917JR52_9GAMM</name>
<comment type="caution">
    <text evidence="1">The sequence shown here is derived from an EMBL/GenBank/DDBJ whole genome shotgun (WGS) entry which is preliminary data.</text>
</comment>
<dbReference type="Gene3D" id="3.90.550.10">
    <property type="entry name" value="Spore Coat Polysaccharide Biosynthesis Protein SpsA, Chain A"/>
    <property type="match status" value="1"/>
</dbReference>
<dbReference type="Proteomes" id="UP000630149">
    <property type="component" value="Unassembled WGS sequence"/>
</dbReference>